<name>A0A1Z1MJX5_SPYFI</name>
<evidence type="ECO:0000256" key="1">
    <source>
        <dbReference type="SAM" id="Phobius"/>
    </source>
</evidence>
<keyword evidence="1" id="KW-0472">Membrane</keyword>
<feature type="transmembrane region" description="Helical" evidence="1">
    <location>
        <begin position="78"/>
        <end position="97"/>
    </location>
</feature>
<geneLocation type="chloroplast" evidence="2"/>
<dbReference type="EMBL" id="MF101441">
    <property type="protein sequence ID" value="ARW66125.1"/>
    <property type="molecule type" value="Genomic_DNA"/>
</dbReference>
<keyword evidence="2" id="KW-0934">Plastid</keyword>
<feature type="transmembrane region" description="Helical" evidence="1">
    <location>
        <begin position="223"/>
        <end position="243"/>
    </location>
</feature>
<reference evidence="2" key="1">
    <citation type="journal article" date="2017" name="J. Phycol.">
        <title>Analysis of chloroplast genomes and a supermatrix inform reclassification of the Rhodomelaceae (Rhodophyta).</title>
        <authorList>
            <person name="Diaz-Tapia P."/>
            <person name="Maggs C.A."/>
            <person name="West J.A."/>
            <person name="Verbruggen H."/>
        </authorList>
    </citation>
    <scope>NUCLEOTIDE SEQUENCE</scope>
    <source>
        <strain evidence="2">PD1020</strain>
    </source>
</reference>
<dbReference type="GeneID" id="33359221"/>
<protein>
    <submittedName>
        <fullName evidence="2">Thiol:disulfide interchange protein</fullName>
    </submittedName>
</protein>
<dbReference type="PANTHER" id="PTHR31272:SF9">
    <property type="entry name" value="BLL1027 PROTEIN"/>
    <property type="match status" value="1"/>
</dbReference>
<accession>A0A1Z1MJX5</accession>
<dbReference type="AlphaFoldDB" id="A0A1Z1MJX5"/>
<evidence type="ECO:0000313" key="2">
    <source>
        <dbReference type="EMBL" id="ARW66125.1"/>
    </source>
</evidence>
<keyword evidence="1" id="KW-0812">Transmembrane</keyword>
<proteinExistence type="predicted"/>
<feature type="transmembrane region" description="Helical" evidence="1">
    <location>
        <begin position="104"/>
        <end position="127"/>
    </location>
</feature>
<feature type="transmembrane region" description="Helical" evidence="1">
    <location>
        <begin position="190"/>
        <end position="211"/>
    </location>
</feature>
<gene>
    <name evidence="2" type="primary">dsbD</name>
</gene>
<organism evidence="2">
    <name type="scientific">Spyridia filamentosa</name>
    <name type="common">Red alga</name>
    <name type="synonym">Fucus filamentosus</name>
    <dbReference type="NCBI Taxonomy" id="196632"/>
    <lineage>
        <taxon>Eukaryota</taxon>
        <taxon>Rhodophyta</taxon>
        <taxon>Florideophyceae</taxon>
        <taxon>Rhodymeniophycidae</taxon>
        <taxon>Ceramiales</taxon>
        <taxon>Spyridiaceae</taxon>
        <taxon>Spyridia</taxon>
    </lineage>
</organism>
<keyword evidence="1" id="KW-1133">Transmembrane helix</keyword>
<sequence>MQYFNNVFCFLSLNFYYIQQQIYTFFYLRIDNFNPLLLCVVFFTGALTALNPCFLSILPLSVSYSLNQQIDKRFNNNFFILGIVTIYIALTFLIHLLQIQYTYFLSLLPLVSSVLLIFLGLNFLNIFNYSQLLPISLLQSFSSFLPRNLLLNNYLAGCLLGCNALPCSTPLTIVIILLLSHSSNLIFKLLYFFSYTTGLIVSIFFIINTVINYLMKYSIYRVWNFIVPLTGFFVLTSGFVAFLENCYN</sequence>
<dbReference type="InterPro" id="IPR051790">
    <property type="entry name" value="Cytochrome_c-biogenesis_DsbD"/>
</dbReference>
<dbReference type="PANTHER" id="PTHR31272">
    <property type="entry name" value="CYTOCHROME C-TYPE BIOGENESIS PROTEIN HI_1454-RELATED"/>
    <property type="match status" value="1"/>
</dbReference>
<feature type="transmembrane region" description="Helical" evidence="1">
    <location>
        <begin position="154"/>
        <end position="178"/>
    </location>
</feature>
<keyword evidence="2" id="KW-0150">Chloroplast</keyword>
<feature type="transmembrane region" description="Helical" evidence="1">
    <location>
        <begin position="36"/>
        <end position="58"/>
    </location>
</feature>
<dbReference type="RefSeq" id="YP_009396939.1">
    <property type="nucleotide sequence ID" value="NC_035285.1"/>
</dbReference>